<name>T0ZN19_9ZZZZ</name>
<protein>
    <submittedName>
        <fullName evidence="3">Linocin_M18 bacteriocin protein</fullName>
    </submittedName>
</protein>
<organism evidence="3">
    <name type="scientific">mine drainage metagenome</name>
    <dbReference type="NCBI Taxonomy" id="410659"/>
    <lineage>
        <taxon>unclassified sequences</taxon>
        <taxon>metagenomes</taxon>
        <taxon>ecological metagenomes</taxon>
    </lineage>
</organism>
<evidence type="ECO:0000256" key="1">
    <source>
        <dbReference type="ARBA" id="ARBA00033738"/>
    </source>
</evidence>
<dbReference type="AlphaFoldDB" id="T0ZN19"/>
<proteinExistence type="predicted"/>
<dbReference type="PANTHER" id="PTHR37165">
    <property type="entry name" value="PEPTIDASE U56 FAMILY"/>
    <property type="match status" value="1"/>
</dbReference>
<accession>T0ZN19</accession>
<evidence type="ECO:0000313" key="3">
    <source>
        <dbReference type="EMBL" id="EQD30094.1"/>
    </source>
</evidence>
<dbReference type="EMBL" id="AUZZ01010361">
    <property type="protein sequence ID" value="EQD30094.1"/>
    <property type="molecule type" value="Genomic_DNA"/>
</dbReference>
<reference evidence="3" key="2">
    <citation type="journal article" date="2014" name="ISME J.">
        <title>Microbial stratification in low pH oxic and suboxic macroscopic growths along an acid mine drainage.</title>
        <authorList>
            <person name="Mendez-Garcia C."/>
            <person name="Mesa V."/>
            <person name="Sprenger R.R."/>
            <person name="Richter M."/>
            <person name="Diez M.S."/>
            <person name="Solano J."/>
            <person name="Bargiela R."/>
            <person name="Golyshina O.V."/>
            <person name="Manteca A."/>
            <person name="Ramos J.L."/>
            <person name="Gallego J.R."/>
            <person name="Llorente I."/>
            <person name="Martins Dos Santos V.A."/>
            <person name="Jensen O.N."/>
            <person name="Pelaez A.I."/>
            <person name="Sanchez J."/>
            <person name="Ferrer M."/>
        </authorList>
    </citation>
    <scope>NUCLEOTIDE SEQUENCE</scope>
</reference>
<sequence>MFSKDPSELIRKETMDNEEIGRAIQLSLVAELDAINFYMQQSKIMPEGSFKAVHEDIAKEEVAHFGEFMRLLFEYAPEDFAKIKQGWKEASGMLSSSDTIDFMDTATGQDGKMKQADADFGKLVS</sequence>
<gene>
    <name evidence="3" type="ORF">B2A_14290</name>
</gene>
<dbReference type="InterPro" id="IPR051429">
    <property type="entry name" value="Encapsulin_nc"/>
</dbReference>
<dbReference type="GO" id="GO:0140737">
    <property type="term" value="C:encapsulin nanocompartment"/>
    <property type="evidence" value="ECO:0007669"/>
    <property type="project" value="UniProtKB-SubCell"/>
</dbReference>
<dbReference type="SUPFAM" id="SSF47240">
    <property type="entry name" value="Ferritin-like"/>
    <property type="match status" value="1"/>
</dbReference>
<reference evidence="3" key="1">
    <citation type="submission" date="2013-08" db="EMBL/GenBank/DDBJ databases">
        <authorList>
            <person name="Mendez C."/>
            <person name="Richter M."/>
            <person name="Ferrer M."/>
            <person name="Sanchez J."/>
        </authorList>
    </citation>
    <scope>NUCLEOTIDE SEQUENCE</scope>
</reference>
<dbReference type="InterPro" id="IPR009078">
    <property type="entry name" value="Ferritin-like_SF"/>
</dbReference>
<evidence type="ECO:0000256" key="2">
    <source>
        <dbReference type="ARBA" id="ARBA00033787"/>
    </source>
</evidence>
<dbReference type="Gene3D" id="6.10.140.1960">
    <property type="match status" value="1"/>
</dbReference>
<dbReference type="PANTHER" id="PTHR37165:SF1">
    <property type="entry name" value="TYPE 1 ENCAPSULIN SHELL PROTEIN"/>
    <property type="match status" value="1"/>
</dbReference>
<comment type="subcellular location">
    <subcellularLocation>
        <location evidence="1">Encapsulin nanocompartment</location>
    </subcellularLocation>
</comment>
<keyword evidence="2" id="KW-1284">Encapsulin nanocompartment</keyword>
<comment type="caution">
    <text evidence="3">The sequence shown here is derived from an EMBL/GenBank/DDBJ whole genome shotgun (WGS) entry which is preliminary data.</text>
</comment>